<comment type="caution">
    <text evidence="15">The sequence shown here is derived from an EMBL/GenBank/DDBJ whole genome shotgun (WGS) entry which is preliminary data.</text>
</comment>
<evidence type="ECO:0000256" key="10">
    <source>
        <dbReference type="ARBA" id="ARBA00034923"/>
    </source>
</evidence>
<feature type="binding site" evidence="12">
    <location>
        <begin position="28"/>
        <end position="35"/>
    </location>
    <ligand>
        <name>ATP</name>
        <dbReference type="ChEBI" id="CHEBI:30616"/>
    </ligand>
</feature>
<dbReference type="GO" id="GO:0033202">
    <property type="term" value="C:DNA helicase complex"/>
    <property type="evidence" value="ECO:0007669"/>
    <property type="project" value="TreeGrafter"/>
</dbReference>
<dbReference type="GO" id="GO:0005524">
    <property type="term" value="F:ATP binding"/>
    <property type="evidence" value="ECO:0007669"/>
    <property type="project" value="UniProtKB-UniRule"/>
</dbReference>
<dbReference type="InterPro" id="IPR013986">
    <property type="entry name" value="DExx_box_DNA_helicase_dom_sf"/>
</dbReference>
<dbReference type="CDD" id="cd18807">
    <property type="entry name" value="SF1_C_UvrD"/>
    <property type="match status" value="1"/>
</dbReference>
<evidence type="ECO:0000259" key="13">
    <source>
        <dbReference type="PROSITE" id="PS51198"/>
    </source>
</evidence>
<evidence type="ECO:0000256" key="7">
    <source>
        <dbReference type="ARBA" id="ARBA00023235"/>
    </source>
</evidence>
<comment type="catalytic activity">
    <reaction evidence="8">
        <text>Couples ATP hydrolysis with the unwinding of duplex DNA by translocating in the 3'-5' direction.</text>
        <dbReference type="EC" id="5.6.2.4"/>
    </reaction>
</comment>
<dbReference type="PANTHER" id="PTHR11070:SF2">
    <property type="entry name" value="ATP-DEPENDENT DNA HELICASE SRS2"/>
    <property type="match status" value="1"/>
</dbReference>
<dbReference type="Gene3D" id="1.10.10.160">
    <property type="match status" value="1"/>
</dbReference>
<protein>
    <recommendedName>
        <fullName evidence="9">DNA 3'-5' helicase</fullName>
        <ecNumber evidence="9">5.6.2.4</ecNumber>
    </recommendedName>
    <alternativeName>
        <fullName evidence="10">DNA 3'-5' helicase II</fullName>
    </alternativeName>
</protein>
<evidence type="ECO:0000256" key="12">
    <source>
        <dbReference type="PROSITE-ProRule" id="PRU00560"/>
    </source>
</evidence>
<dbReference type="GO" id="GO:0009314">
    <property type="term" value="P:response to radiation"/>
    <property type="evidence" value="ECO:0007669"/>
    <property type="project" value="UniProtKB-ARBA"/>
</dbReference>
<dbReference type="InterPro" id="IPR027417">
    <property type="entry name" value="P-loop_NTPase"/>
</dbReference>
<evidence type="ECO:0000256" key="3">
    <source>
        <dbReference type="ARBA" id="ARBA00022801"/>
    </source>
</evidence>
<dbReference type="PROSITE" id="PS51217">
    <property type="entry name" value="UVRD_HELICASE_CTER"/>
    <property type="match status" value="1"/>
</dbReference>
<reference evidence="15 16" key="1">
    <citation type="submission" date="2018-01" db="EMBL/GenBank/DDBJ databases">
        <title>Metagenomic assembled genomes from two thermal pools in the Uzon Caldera, Kamchatka, Russia.</title>
        <authorList>
            <person name="Wilkins L."/>
            <person name="Ettinger C."/>
        </authorList>
    </citation>
    <scope>NUCLEOTIDE SEQUENCE [LARGE SCALE GENOMIC DNA]</scope>
    <source>
        <strain evidence="15">ZAV-04</strain>
    </source>
</reference>
<dbReference type="Proteomes" id="UP000242288">
    <property type="component" value="Unassembled WGS sequence"/>
</dbReference>
<keyword evidence="4 12" id="KW-0347">Helicase</keyword>
<dbReference type="GO" id="GO:0000725">
    <property type="term" value="P:recombinational repair"/>
    <property type="evidence" value="ECO:0007669"/>
    <property type="project" value="TreeGrafter"/>
</dbReference>
<evidence type="ECO:0000313" key="15">
    <source>
        <dbReference type="EMBL" id="PMP72537.1"/>
    </source>
</evidence>
<dbReference type="CDD" id="cd17932">
    <property type="entry name" value="DEXQc_UvrD"/>
    <property type="match status" value="1"/>
</dbReference>
<feature type="domain" description="UvrD-like helicase ATP-binding" evidence="13">
    <location>
        <begin position="7"/>
        <end position="285"/>
    </location>
</feature>
<evidence type="ECO:0000259" key="14">
    <source>
        <dbReference type="PROSITE" id="PS51217"/>
    </source>
</evidence>
<dbReference type="Pfam" id="PF00580">
    <property type="entry name" value="UvrD-helicase"/>
    <property type="match status" value="1"/>
</dbReference>
<comment type="similarity">
    <text evidence="1">Belongs to the helicase family. UvrD subfamily.</text>
</comment>
<dbReference type="InterPro" id="IPR014016">
    <property type="entry name" value="UvrD-like_ATP-bd"/>
</dbReference>
<evidence type="ECO:0000256" key="5">
    <source>
        <dbReference type="ARBA" id="ARBA00022840"/>
    </source>
</evidence>
<keyword evidence="6" id="KW-0238">DNA-binding</keyword>
<accession>A0A2J6WQ68</accession>
<dbReference type="Pfam" id="PF21196">
    <property type="entry name" value="PcrA_UvrD_tudor"/>
    <property type="match status" value="1"/>
</dbReference>
<gene>
    <name evidence="15" type="ORF">C0186_00990</name>
</gene>
<dbReference type="GO" id="GO:0016887">
    <property type="term" value="F:ATP hydrolysis activity"/>
    <property type="evidence" value="ECO:0007669"/>
    <property type="project" value="RHEA"/>
</dbReference>
<dbReference type="GO" id="GO:0005829">
    <property type="term" value="C:cytosol"/>
    <property type="evidence" value="ECO:0007669"/>
    <property type="project" value="TreeGrafter"/>
</dbReference>
<evidence type="ECO:0000256" key="6">
    <source>
        <dbReference type="ARBA" id="ARBA00023125"/>
    </source>
</evidence>
<feature type="domain" description="UvrD-like helicase C-terminal" evidence="14">
    <location>
        <begin position="286"/>
        <end position="546"/>
    </location>
</feature>
<dbReference type="GO" id="GO:0003677">
    <property type="term" value="F:DNA binding"/>
    <property type="evidence" value="ECO:0007669"/>
    <property type="project" value="UniProtKB-KW"/>
</dbReference>
<dbReference type="Pfam" id="PF13361">
    <property type="entry name" value="UvrD_C"/>
    <property type="match status" value="1"/>
</dbReference>
<sequence length="699" mass="80839">MKDFPLSELNPAQQEAVLYCEGPLLVLAGAGSGKTRVITYKYAYLKEAMGLHPSSIFTVTFTNKAADEMKERIFKICKGTLKNPWIGTFHSLCVRILRAHIERIGYKKDFIIYDEDDQAGLIKRILKDLNMHEALCKCVVNKISNLKSNLVTPEDYISNIEGYELEERLGRIYMRYQTELQKCNALDFDDLILCVIKLLRENEDLLRRYSEQFRYILVDEFQDTNKSQYELLQLLCKYHGNICAVGDDDQSIYKFRGANVYNILNFEKDFPKTKVVKLEQNYRSTKHIILASTAMISKNPMRKSKTLWTERDWGEKIFYCQLSNEEEEAKYIAKNIKELYLKGDYEFRDFAILYRLVLQARALEEALRMEEIPYQVISGVSFYHRKEIKDVLAYMRFILNKEDNLSLMRIINNPPRGIGAAALSKIENEAKKHMISNYEAIKKIIKDNTVSDNLKETLLSFTNIIDKLSEKEYQDAASMIRDILNLTGYLEEIEEDRIQNVLELLSSAEKVSVREFLDKVALLSSVDTWESRKNGVSLLTLHAAKGLEFPVVFIAGCEEGVLPYFKALEDPVELQEERRLFYVGMTRAKNLLYITSVRQRKLYSKVQKQEPSSFIKDIPPEYCTCIRKDYSTFTPDKKESDKPRVKHPFVIGCKVKHPTWGVGVVRDCYGEGDDLKVVVNFPGIGVKKLAPKIVNLERV</sequence>
<dbReference type="InterPro" id="IPR014017">
    <property type="entry name" value="DNA_helicase_UvrD-like_C"/>
</dbReference>
<name>A0A2J6WQ68_9BACT</name>
<dbReference type="FunFam" id="1.10.10.160:FF:000001">
    <property type="entry name" value="ATP-dependent DNA helicase"/>
    <property type="match status" value="1"/>
</dbReference>
<evidence type="ECO:0000256" key="8">
    <source>
        <dbReference type="ARBA" id="ARBA00034617"/>
    </source>
</evidence>
<evidence type="ECO:0000256" key="4">
    <source>
        <dbReference type="ARBA" id="ARBA00022806"/>
    </source>
</evidence>
<dbReference type="PANTHER" id="PTHR11070">
    <property type="entry name" value="UVRD / RECB / PCRA DNA HELICASE FAMILY MEMBER"/>
    <property type="match status" value="1"/>
</dbReference>
<proteinExistence type="inferred from homology"/>
<dbReference type="SUPFAM" id="SSF52540">
    <property type="entry name" value="P-loop containing nucleoside triphosphate hydrolases"/>
    <property type="match status" value="1"/>
</dbReference>
<evidence type="ECO:0000313" key="16">
    <source>
        <dbReference type="Proteomes" id="UP000242288"/>
    </source>
</evidence>
<dbReference type="PROSITE" id="PS51198">
    <property type="entry name" value="UVRD_HELICASE_ATP_BIND"/>
    <property type="match status" value="1"/>
</dbReference>
<dbReference type="Gene3D" id="3.40.50.300">
    <property type="entry name" value="P-loop containing nucleotide triphosphate hydrolases"/>
    <property type="match status" value="2"/>
</dbReference>
<evidence type="ECO:0000256" key="9">
    <source>
        <dbReference type="ARBA" id="ARBA00034808"/>
    </source>
</evidence>
<dbReference type="AlphaFoldDB" id="A0A2J6WQ68"/>
<keyword evidence="7" id="KW-0413">Isomerase</keyword>
<dbReference type="EC" id="5.6.2.4" evidence="9"/>
<evidence type="ECO:0000256" key="1">
    <source>
        <dbReference type="ARBA" id="ARBA00009922"/>
    </source>
</evidence>
<keyword evidence="2 12" id="KW-0547">Nucleotide-binding</keyword>
<comment type="catalytic activity">
    <reaction evidence="11">
        <text>ATP + H2O = ADP + phosphate + H(+)</text>
        <dbReference type="Rhea" id="RHEA:13065"/>
        <dbReference type="ChEBI" id="CHEBI:15377"/>
        <dbReference type="ChEBI" id="CHEBI:15378"/>
        <dbReference type="ChEBI" id="CHEBI:30616"/>
        <dbReference type="ChEBI" id="CHEBI:43474"/>
        <dbReference type="ChEBI" id="CHEBI:456216"/>
        <dbReference type="EC" id="5.6.2.4"/>
    </reaction>
</comment>
<keyword evidence="3 12" id="KW-0378">Hydrolase</keyword>
<evidence type="ECO:0000256" key="11">
    <source>
        <dbReference type="ARBA" id="ARBA00048988"/>
    </source>
</evidence>
<dbReference type="Gene3D" id="1.10.486.10">
    <property type="entry name" value="PCRA, domain 4"/>
    <property type="match status" value="1"/>
</dbReference>
<keyword evidence="5 12" id="KW-0067">ATP-binding</keyword>
<dbReference type="InterPro" id="IPR000212">
    <property type="entry name" value="DNA_helicase_UvrD/REP"/>
</dbReference>
<organism evidence="15 16">
    <name type="scientific">Thermodesulfovibrio aggregans</name>
    <dbReference type="NCBI Taxonomy" id="86166"/>
    <lineage>
        <taxon>Bacteria</taxon>
        <taxon>Pseudomonadati</taxon>
        <taxon>Nitrospirota</taxon>
        <taxon>Thermodesulfovibrionia</taxon>
        <taxon>Thermodesulfovibrionales</taxon>
        <taxon>Thermodesulfovibrionaceae</taxon>
        <taxon>Thermodesulfovibrio</taxon>
    </lineage>
</organism>
<evidence type="ECO:0000256" key="2">
    <source>
        <dbReference type="ARBA" id="ARBA00022741"/>
    </source>
</evidence>
<dbReference type="EMBL" id="PNIO01000007">
    <property type="protein sequence ID" value="PMP72537.1"/>
    <property type="molecule type" value="Genomic_DNA"/>
</dbReference>
<dbReference type="GO" id="GO:0043138">
    <property type="term" value="F:3'-5' DNA helicase activity"/>
    <property type="evidence" value="ECO:0007669"/>
    <property type="project" value="UniProtKB-EC"/>
</dbReference>